<dbReference type="GO" id="GO:0005829">
    <property type="term" value="C:cytosol"/>
    <property type="evidence" value="ECO:0007669"/>
    <property type="project" value="TreeGrafter"/>
</dbReference>
<dbReference type="SUPFAM" id="SSF53850">
    <property type="entry name" value="Periplasmic binding protein-like II"/>
    <property type="match status" value="1"/>
</dbReference>
<dbReference type="InterPro" id="IPR000847">
    <property type="entry name" value="LysR_HTH_N"/>
</dbReference>
<evidence type="ECO:0000259" key="5">
    <source>
        <dbReference type="PROSITE" id="PS50931"/>
    </source>
</evidence>
<dbReference type="FunFam" id="1.10.10.10:FF:000001">
    <property type="entry name" value="LysR family transcriptional regulator"/>
    <property type="match status" value="1"/>
</dbReference>
<proteinExistence type="inferred from homology"/>
<dbReference type="PANTHER" id="PTHR30419:SF8">
    <property type="entry name" value="NITROGEN ASSIMILATION TRANSCRIPTIONAL ACTIVATOR-RELATED"/>
    <property type="match status" value="1"/>
</dbReference>
<comment type="similarity">
    <text evidence="1">Belongs to the LysR transcriptional regulatory family.</text>
</comment>
<dbReference type="CDD" id="cd05466">
    <property type="entry name" value="PBP2_LTTR_substrate"/>
    <property type="match status" value="1"/>
</dbReference>
<keyword evidence="4" id="KW-0804">Transcription</keyword>
<dbReference type="Proteomes" id="UP000472916">
    <property type="component" value="Unassembled WGS sequence"/>
</dbReference>
<dbReference type="InterPro" id="IPR005119">
    <property type="entry name" value="LysR_subst-bd"/>
</dbReference>
<dbReference type="RefSeq" id="WP_055303067.1">
    <property type="nucleotide sequence ID" value="NZ_JAAINZ010000015.1"/>
</dbReference>
<dbReference type="EMBL" id="WWSC01000001">
    <property type="protein sequence ID" value="MZK40342.1"/>
    <property type="molecule type" value="Genomic_DNA"/>
</dbReference>
<dbReference type="PRINTS" id="PR00039">
    <property type="entry name" value="HTHLYSR"/>
</dbReference>
<evidence type="ECO:0000256" key="2">
    <source>
        <dbReference type="ARBA" id="ARBA00023015"/>
    </source>
</evidence>
<evidence type="ECO:0000256" key="4">
    <source>
        <dbReference type="ARBA" id="ARBA00023163"/>
    </source>
</evidence>
<accession>A0A6L8RYA3</accession>
<dbReference type="InterPro" id="IPR036388">
    <property type="entry name" value="WH-like_DNA-bd_sf"/>
</dbReference>
<dbReference type="PANTHER" id="PTHR30419">
    <property type="entry name" value="HTH-TYPE TRANSCRIPTIONAL REGULATOR YBHD"/>
    <property type="match status" value="1"/>
</dbReference>
<dbReference type="Gene3D" id="1.10.10.10">
    <property type="entry name" value="Winged helix-like DNA-binding domain superfamily/Winged helix DNA-binding domain"/>
    <property type="match status" value="1"/>
</dbReference>
<evidence type="ECO:0000313" key="6">
    <source>
        <dbReference type="EMBL" id="MZK40342.1"/>
    </source>
</evidence>
<comment type="caution">
    <text evidence="6">The sequence shown here is derived from an EMBL/GenBank/DDBJ whole genome shotgun (WGS) entry which is preliminary data.</text>
</comment>
<dbReference type="InterPro" id="IPR050950">
    <property type="entry name" value="HTH-type_LysR_regulators"/>
</dbReference>
<dbReference type="Pfam" id="PF00126">
    <property type="entry name" value="HTH_1"/>
    <property type="match status" value="1"/>
</dbReference>
<gene>
    <name evidence="6" type="ORF">GT528_01170</name>
</gene>
<keyword evidence="2" id="KW-0805">Transcription regulation</keyword>
<dbReference type="Pfam" id="PF03466">
    <property type="entry name" value="LysR_substrate"/>
    <property type="match status" value="1"/>
</dbReference>
<reference evidence="6 7" key="1">
    <citation type="journal article" date="2019" name="Nat. Med.">
        <title>A library of human gut bacterial isolates paired with longitudinal multiomics data enables mechanistic microbiome research.</title>
        <authorList>
            <person name="Poyet M."/>
            <person name="Groussin M."/>
            <person name="Gibbons S.M."/>
            <person name="Avila-Pacheco J."/>
            <person name="Jiang X."/>
            <person name="Kearney S.M."/>
            <person name="Perrotta A.R."/>
            <person name="Berdy B."/>
            <person name="Zhao S."/>
            <person name="Lieberman T.D."/>
            <person name="Swanson P.K."/>
            <person name="Smith M."/>
            <person name="Roesemann S."/>
            <person name="Alexander J.E."/>
            <person name="Rich S.A."/>
            <person name="Livny J."/>
            <person name="Vlamakis H."/>
            <person name="Clish C."/>
            <person name="Bullock K."/>
            <person name="Deik A."/>
            <person name="Scott J."/>
            <person name="Pierce K.A."/>
            <person name="Xavier R.J."/>
            <person name="Alm E.J."/>
        </authorList>
    </citation>
    <scope>NUCLEOTIDE SEQUENCE [LARGE SCALE GENOMIC DNA]</scope>
    <source>
        <strain evidence="6 7">BIOML-A6</strain>
    </source>
</reference>
<feature type="domain" description="HTH lysR-type" evidence="5">
    <location>
        <begin position="1"/>
        <end position="58"/>
    </location>
</feature>
<organism evidence="6 7">
    <name type="scientific">Dorea longicatena</name>
    <dbReference type="NCBI Taxonomy" id="88431"/>
    <lineage>
        <taxon>Bacteria</taxon>
        <taxon>Bacillati</taxon>
        <taxon>Bacillota</taxon>
        <taxon>Clostridia</taxon>
        <taxon>Lachnospirales</taxon>
        <taxon>Lachnospiraceae</taxon>
        <taxon>Dorea</taxon>
    </lineage>
</organism>
<dbReference type="GO" id="GO:0003677">
    <property type="term" value="F:DNA binding"/>
    <property type="evidence" value="ECO:0007669"/>
    <property type="project" value="UniProtKB-KW"/>
</dbReference>
<dbReference type="Gene3D" id="3.40.190.290">
    <property type="match status" value="1"/>
</dbReference>
<dbReference type="SUPFAM" id="SSF46785">
    <property type="entry name" value="Winged helix' DNA-binding domain"/>
    <property type="match status" value="1"/>
</dbReference>
<sequence length="308" mass="35185">MEMKELVYLVTLAEEESISRAAERLYMAQSSLSQFLHQFEAELGTKLFVRTSKGITPTYSGKCFIEHAGEILRDYQKAKNELWDNENLAAGKVVLGISSFRGRRMLPKVLKQFQEIYPNVKVQVVEAHSMRLEELLLDGKLDIAIIAMPVSKIKNSVEILKKDEILLAVNKEHPVTKIMHPLEDSDNYWISLKEASEYKMIMSGYDTILGSFSRKMFTEQKLKYQSDHNDISAAMAVSMAREGLGIAFTYQSCAEEYEDIRYLRIGKKGVFLDLGIAYPADEYQSKGAKELEKVIREVYNNNEYFALA</sequence>
<dbReference type="AlphaFoldDB" id="A0A6L8RYA3"/>
<dbReference type="GO" id="GO:0003700">
    <property type="term" value="F:DNA-binding transcription factor activity"/>
    <property type="evidence" value="ECO:0007669"/>
    <property type="project" value="InterPro"/>
</dbReference>
<evidence type="ECO:0000313" key="7">
    <source>
        <dbReference type="Proteomes" id="UP000472916"/>
    </source>
</evidence>
<protein>
    <submittedName>
        <fullName evidence="6">LysR family transcriptional regulator</fullName>
    </submittedName>
</protein>
<dbReference type="InterPro" id="IPR036390">
    <property type="entry name" value="WH_DNA-bd_sf"/>
</dbReference>
<evidence type="ECO:0000256" key="1">
    <source>
        <dbReference type="ARBA" id="ARBA00009437"/>
    </source>
</evidence>
<evidence type="ECO:0000256" key="3">
    <source>
        <dbReference type="ARBA" id="ARBA00023125"/>
    </source>
</evidence>
<name>A0A6L8RYA3_9FIRM</name>
<dbReference type="PROSITE" id="PS50931">
    <property type="entry name" value="HTH_LYSR"/>
    <property type="match status" value="1"/>
</dbReference>
<keyword evidence="3" id="KW-0238">DNA-binding</keyword>